<feature type="transmembrane region" description="Helical" evidence="1">
    <location>
        <begin position="147"/>
        <end position="167"/>
    </location>
</feature>
<dbReference type="AlphaFoldDB" id="A0A0V1BBC0"/>
<dbReference type="OrthoDB" id="660759at2759"/>
<dbReference type="EMBL" id="JYDH01000070">
    <property type="protein sequence ID" value="KRY34221.1"/>
    <property type="molecule type" value="Genomic_DNA"/>
</dbReference>
<protein>
    <submittedName>
        <fullName evidence="2">Uncharacterized protein</fullName>
    </submittedName>
</protein>
<proteinExistence type="predicted"/>
<evidence type="ECO:0000313" key="2">
    <source>
        <dbReference type="EMBL" id="KRY34221.1"/>
    </source>
</evidence>
<organism evidence="2 3">
    <name type="scientific">Trichinella spiralis</name>
    <name type="common">Trichina worm</name>
    <dbReference type="NCBI Taxonomy" id="6334"/>
    <lineage>
        <taxon>Eukaryota</taxon>
        <taxon>Metazoa</taxon>
        <taxon>Ecdysozoa</taxon>
        <taxon>Nematoda</taxon>
        <taxon>Enoplea</taxon>
        <taxon>Dorylaimia</taxon>
        <taxon>Trichinellida</taxon>
        <taxon>Trichinellidae</taxon>
        <taxon>Trichinella</taxon>
    </lineage>
</organism>
<keyword evidence="1" id="KW-0472">Membrane</keyword>
<feature type="non-terminal residue" evidence="2">
    <location>
        <position position="212"/>
    </location>
</feature>
<evidence type="ECO:0000313" key="3">
    <source>
        <dbReference type="Proteomes" id="UP000054776"/>
    </source>
</evidence>
<evidence type="ECO:0000256" key="1">
    <source>
        <dbReference type="SAM" id="Phobius"/>
    </source>
</evidence>
<name>A0A0V1BBC0_TRISP</name>
<comment type="caution">
    <text evidence="2">The sequence shown here is derived from an EMBL/GenBank/DDBJ whole genome shotgun (WGS) entry which is preliminary data.</text>
</comment>
<keyword evidence="1" id="KW-1133">Transmembrane helix</keyword>
<feature type="transmembrane region" description="Helical" evidence="1">
    <location>
        <begin position="115"/>
        <end position="135"/>
    </location>
</feature>
<gene>
    <name evidence="2" type="ORF">T01_13147</name>
</gene>
<keyword evidence="1" id="KW-0812">Transmembrane</keyword>
<keyword evidence="3" id="KW-1185">Reference proteome</keyword>
<dbReference type="InParanoid" id="A0A0V1BBC0"/>
<feature type="non-terminal residue" evidence="2">
    <location>
        <position position="1"/>
    </location>
</feature>
<reference evidence="2 3" key="1">
    <citation type="submission" date="2015-01" db="EMBL/GenBank/DDBJ databases">
        <title>Evolution of Trichinella species and genotypes.</title>
        <authorList>
            <person name="Korhonen P.K."/>
            <person name="Edoardo P."/>
            <person name="Giuseppe L.R."/>
            <person name="Gasser R.B."/>
        </authorList>
    </citation>
    <scope>NUCLEOTIDE SEQUENCE [LARGE SCALE GENOMIC DNA]</scope>
    <source>
        <strain evidence="2">ISS3</strain>
    </source>
</reference>
<accession>A0A0V1BBC0</accession>
<dbReference type="Proteomes" id="UP000054776">
    <property type="component" value="Unassembled WGS sequence"/>
</dbReference>
<sequence>LLSILLTFQYHDDWRSTLLTFMLAYIPGGERGMRYLTSTVTMNETIDQLPVVGDYQQQGRGGRLCVRGAQQCGKSVEFIFLWLISVEHFTSSTGMSLKWKWNLLSEKFKQHASSYSSSVFFFILLLLLIFHIHTWSTDFIENSSGFAWVRLNLFTVSTFGCCSFAFGKVESVFMSMRSELCVPMLSFRFGISSQSIGFDIWRLILSELSIPF</sequence>